<dbReference type="KEGG" id="ccoc:CCON33237_1419"/>
<gene>
    <name evidence="1" type="ORF">CCON33237_1419</name>
</gene>
<sequence>MNSIYQKFSVFHGLILSSFILIFTLFAFSGCGYKDDPFYGNAPVKEKKTDKINKI</sequence>
<dbReference type="Proteomes" id="UP000066049">
    <property type="component" value="Chromosome"/>
</dbReference>
<dbReference type="GeneID" id="54850636"/>
<accession>A0A0M4SNI7</accession>
<proteinExistence type="predicted"/>
<dbReference type="EMBL" id="CP012541">
    <property type="protein sequence ID" value="ALF48071.1"/>
    <property type="molecule type" value="Genomic_DNA"/>
</dbReference>
<dbReference type="RefSeq" id="WP_021091736.1">
    <property type="nucleotide sequence ID" value="NZ_CABMKP010000008.1"/>
</dbReference>
<dbReference type="AlphaFoldDB" id="A0A0M4SNI7"/>
<dbReference type="PATRIC" id="fig|199.248.peg.1466"/>
<reference evidence="2" key="1">
    <citation type="submission" date="2015-08" db="EMBL/GenBank/DDBJ databases">
        <title>Comparative genomics of the Campylobacter concisus group.</title>
        <authorList>
            <person name="Miller W.G."/>
            <person name="Yee E."/>
            <person name="Chapman M.H."/>
            <person name="Huynh S."/>
            <person name="Bono J.L."/>
            <person name="On S.L.W."/>
            <person name="St Leger J."/>
            <person name="Foster G."/>
            <person name="Parker C.T."/>
        </authorList>
    </citation>
    <scope>NUCLEOTIDE SEQUENCE [LARGE SCALE GENOMIC DNA]</scope>
    <source>
        <strain evidence="2">ATCC 33237</strain>
    </source>
</reference>
<organism evidence="1 2">
    <name type="scientific">Campylobacter concisus</name>
    <dbReference type="NCBI Taxonomy" id="199"/>
    <lineage>
        <taxon>Bacteria</taxon>
        <taxon>Pseudomonadati</taxon>
        <taxon>Campylobacterota</taxon>
        <taxon>Epsilonproteobacteria</taxon>
        <taxon>Campylobacterales</taxon>
        <taxon>Campylobacteraceae</taxon>
        <taxon>Campylobacter</taxon>
    </lineage>
</organism>
<dbReference type="PROSITE" id="PS51257">
    <property type="entry name" value="PROKAR_LIPOPROTEIN"/>
    <property type="match status" value="1"/>
</dbReference>
<protein>
    <submittedName>
        <fullName evidence="1">Uncharacterized protein</fullName>
    </submittedName>
</protein>
<evidence type="ECO:0000313" key="1">
    <source>
        <dbReference type="EMBL" id="ALF48071.1"/>
    </source>
</evidence>
<name>A0A0M4SNI7_9BACT</name>
<evidence type="ECO:0000313" key="2">
    <source>
        <dbReference type="Proteomes" id="UP000066049"/>
    </source>
</evidence>